<dbReference type="PANTHER" id="PTHR33908:SF3">
    <property type="entry name" value="UNDECAPRENYL PHOSPHATE-ALPHA-4-AMINO-4-DEOXY-L-ARABINOSE ARABINOSYL TRANSFERASE"/>
    <property type="match status" value="1"/>
</dbReference>
<evidence type="ECO:0000256" key="6">
    <source>
        <dbReference type="ARBA" id="ARBA00022989"/>
    </source>
</evidence>
<protein>
    <recommendedName>
        <fullName evidence="9">Glycosyltransferase RgtA/B/C/D-like domain-containing protein</fullName>
    </recommendedName>
</protein>
<evidence type="ECO:0000256" key="3">
    <source>
        <dbReference type="ARBA" id="ARBA00022676"/>
    </source>
</evidence>
<feature type="transmembrane region" description="Helical" evidence="8">
    <location>
        <begin position="164"/>
        <end position="193"/>
    </location>
</feature>
<evidence type="ECO:0000256" key="5">
    <source>
        <dbReference type="ARBA" id="ARBA00022692"/>
    </source>
</evidence>
<evidence type="ECO:0000313" key="10">
    <source>
        <dbReference type="EMBL" id="KKP45420.1"/>
    </source>
</evidence>
<feature type="domain" description="Glycosyltransferase RgtA/B/C/D-like" evidence="9">
    <location>
        <begin position="66"/>
        <end position="221"/>
    </location>
</feature>
<keyword evidence="7 8" id="KW-0472">Membrane</keyword>
<evidence type="ECO:0000256" key="8">
    <source>
        <dbReference type="SAM" id="Phobius"/>
    </source>
</evidence>
<comment type="subcellular location">
    <subcellularLocation>
        <location evidence="1">Cell membrane</location>
        <topology evidence="1">Multi-pass membrane protein</topology>
    </subcellularLocation>
</comment>
<evidence type="ECO:0000256" key="7">
    <source>
        <dbReference type="ARBA" id="ARBA00023136"/>
    </source>
</evidence>
<dbReference type="GO" id="GO:0016763">
    <property type="term" value="F:pentosyltransferase activity"/>
    <property type="evidence" value="ECO:0007669"/>
    <property type="project" value="TreeGrafter"/>
</dbReference>
<evidence type="ECO:0000256" key="2">
    <source>
        <dbReference type="ARBA" id="ARBA00022475"/>
    </source>
</evidence>
<sequence length="484" mass="55864">MLTKKFSILLVLILIFGFFLRVYNIENTLGFYFDQGRDALIIWDLWHNGNLFLIGPTTGIAGIFRGPFYYYLIAPFYLIGAGNPVWPSVFLSITTVVASFFGFYLGKKIHSNTAGIIMAVFSSVSFNIVMASRWLSNPTPMLLLSMLLVFFMLVVAEGKKWGWYGISTVLGLSLFSFGSASEVFYLLAIFIFAIWYRKTLDKKNILISLFLLFLTVSPLLLFDFKNNFLITNNIKKFILEDESFKLATWAFSTEKIEMYKRVFGSLIFHGKEPREMFSLGAIITLIIYYFRDLLRLNGVKILVLLLSSVTIGLIFFQGNEGNFYDYYLTGYYMIFLLLFSIGLGEIWNKKIFGKVLILLFLFLFLNNNLNVLKFKLTDNVESSGSIALKSEMQAVNWIKNDIRVSDFNIDVYVPPVISYSYDYLFKWQGVNQSDKMVPLLYTLYEGDPNNSQRLKEWLKRQDGYGKVKEKAQFGGISVERRIRY</sequence>
<feature type="transmembrane region" description="Helical" evidence="8">
    <location>
        <begin position="324"/>
        <end position="344"/>
    </location>
</feature>
<evidence type="ECO:0000256" key="1">
    <source>
        <dbReference type="ARBA" id="ARBA00004651"/>
    </source>
</evidence>
<reference evidence="10 11" key="1">
    <citation type="journal article" date="2015" name="Nature">
        <title>rRNA introns, odd ribosomes, and small enigmatic genomes across a large radiation of phyla.</title>
        <authorList>
            <person name="Brown C.T."/>
            <person name="Hug L.A."/>
            <person name="Thomas B.C."/>
            <person name="Sharon I."/>
            <person name="Castelle C.J."/>
            <person name="Singh A."/>
            <person name="Wilkins M.J."/>
            <person name="Williams K.H."/>
            <person name="Banfield J.F."/>
        </authorList>
    </citation>
    <scope>NUCLEOTIDE SEQUENCE [LARGE SCALE GENOMIC DNA]</scope>
</reference>
<evidence type="ECO:0000256" key="4">
    <source>
        <dbReference type="ARBA" id="ARBA00022679"/>
    </source>
</evidence>
<feature type="transmembrane region" description="Helical" evidence="8">
    <location>
        <begin position="205"/>
        <end position="222"/>
    </location>
</feature>
<accession>A0A0G0C2N9</accession>
<name>A0A0G0C2N9_9BACT</name>
<organism evidence="10 11">
    <name type="scientific">Candidatus Woesebacteria bacterium GW2011_GWB1_33_22</name>
    <dbReference type="NCBI Taxonomy" id="1618566"/>
    <lineage>
        <taxon>Bacteria</taxon>
        <taxon>Candidatus Woeseibacteriota</taxon>
    </lineage>
</organism>
<dbReference type="STRING" id="1618566.UR35_C0001G0017"/>
<dbReference type="Pfam" id="PF13231">
    <property type="entry name" value="PMT_2"/>
    <property type="match status" value="1"/>
</dbReference>
<feature type="transmembrane region" description="Helical" evidence="8">
    <location>
        <begin position="351"/>
        <end position="369"/>
    </location>
</feature>
<dbReference type="PANTHER" id="PTHR33908">
    <property type="entry name" value="MANNOSYLTRANSFERASE YKCB-RELATED"/>
    <property type="match status" value="1"/>
</dbReference>
<evidence type="ECO:0000259" key="9">
    <source>
        <dbReference type="Pfam" id="PF13231"/>
    </source>
</evidence>
<feature type="transmembrane region" description="Helical" evidence="8">
    <location>
        <begin position="301"/>
        <end position="318"/>
    </location>
</feature>
<evidence type="ECO:0000313" key="11">
    <source>
        <dbReference type="Proteomes" id="UP000034778"/>
    </source>
</evidence>
<gene>
    <name evidence="10" type="ORF">UR35_C0001G0017</name>
</gene>
<keyword evidence="6 8" id="KW-1133">Transmembrane helix</keyword>
<feature type="transmembrane region" description="Helical" evidence="8">
    <location>
        <begin position="276"/>
        <end position="294"/>
    </location>
</feature>
<keyword evidence="3" id="KW-0328">Glycosyltransferase</keyword>
<dbReference type="Proteomes" id="UP000034778">
    <property type="component" value="Unassembled WGS sequence"/>
</dbReference>
<comment type="caution">
    <text evidence="10">The sequence shown here is derived from an EMBL/GenBank/DDBJ whole genome shotgun (WGS) entry which is preliminary data.</text>
</comment>
<dbReference type="GO" id="GO:0010041">
    <property type="term" value="P:response to iron(III) ion"/>
    <property type="evidence" value="ECO:0007669"/>
    <property type="project" value="TreeGrafter"/>
</dbReference>
<proteinExistence type="predicted"/>
<keyword evidence="4" id="KW-0808">Transferase</keyword>
<keyword evidence="2" id="KW-1003">Cell membrane</keyword>
<dbReference type="GO" id="GO:0005886">
    <property type="term" value="C:plasma membrane"/>
    <property type="evidence" value="ECO:0007669"/>
    <property type="project" value="UniProtKB-SubCell"/>
</dbReference>
<feature type="transmembrane region" description="Helical" evidence="8">
    <location>
        <begin position="51"/>
        <end position="73"/>
    </location>
</feature>
<feature type="transmembrane region" description="Helical" evidence="8">
    <location>
        <begin position="111"/>
        <end position="129"/>
    </location>
</feature>
<dbReference type="InterPro" id="IPR038731">
    <property type="entry name" value="RgtA/B/C-like"/>
</dbReference>
<dbReference type="InterPro" id="IPR050297">
    <property type="entry name" value="LipidA_mod_glycosyltrf_83"/>
</dbReference>
<dbReference type="EMBL" id="LBOW01000001">
    <property type="protein sequence ID" value="KKP45420.1"/>
    <property type="molecule type" value="Genomic_DNA"/>
</dbReference>
<keyword evidence="5 8" id="KW-0812">Transmembrane</keyword>
<feature type="transmembrane region" description="Helical" evidence="8">
    <location>
        <begin position="141"/>
        <end position="158"/>
    </location>
</feature>
<feature type="transmembrane region" description="Helical" evidence="8">
    <location>
        <begin position="85"/>
        <end position="105"/>
    </location>
</feature>
<dbReference type="GO" id="GO:0009103">
    <property type="term" value="P:lipopolysaccharide biosynthetic process"/>
    <property type="evidence" value="ECO:0007669"/>
    <property type="project" value="UniProtKB-ARBA"/>
</dbReference>
<dbReference type="AlphaFoldDB" id="A0A0G0C2N9"/>